<reference evidence="15 16" key="1">
    <citation type="submission" date="2016-03" db="EMBL/GenBank/DDBJ databases">
        <title>Culture-independent genomics supports pathogen discovery for uncultivable bacteria within the genus Chlamydia.</title>
        <authorList>
            <person name="Taylor-Brown A."/>
            <person name="Bachmann N.L."/>
            <person name="Borel N."/>
            <person name="Polkinghorne A."/>
        </authorList>
    </citation>
    <scope>NUCLEOTIDE SEQUENCE [LARGE SCALE GENOMIC DNA]</scope>
    <source>
        <strain evidence="15 16">2742-308</strain>
    </source>
</reference>
<dbReference type="GO" id="GO:0005886">
    <property type="term" value="C:plasma membrane"/>
    <property type="evidence" value="ECO:0007669"/>
    <property type="project" value="UniProtKB-SubCell"/>
</dbReference>
<feature type="transmembrane region" description="Helical" evidence="14">
    <location>
        <begin position="12"/>
        <end position="31"/>
    </location>
</feature>
<dbReference type="STRING" id="1806891.Cs308_0653"/>
<keyword evidence="12 14" id="KW-0472">Membrane</keyword>
<evidence type="ECO:0000256" key="4">
    <source>
        <dbReference type="ARBA" id="ARBA00022448"/>
    </source>
</evidence>
<feature type="transmembrane region" description="Helical" evidence="14">
    <location>
        <begin position="401"/>
        <end position="422"/>
    </location>
</feature>
<keyword evidence="6" id="KW-1003">Cell membrane</keyword>
<dbReference type="EMBL" id="CP014639">
    <property type="protein sequence ID" value="ANH78823.1"/>
    <property type="molecule type" value="Genomic_DNA"/>
</dbReference>
<dbReference type="InterPro" id="IPR002293">
    <property type="entry name" value="AA/rel_permease1"/>
</dbReference>
<dbReference type="GO" id="GO:0006865">
    <property type="term" value="P:amino acid transport"/>
    <property type="evidence" value="ECO:0007669"/>
    <property type="project" value="UniProtKB-KW"/>
</dbReference>
<dbReference type="GO" id="GO:0015297">
    <property type="term" value="F:antiporter activity"/>
    <property type="evidence" value="ECO:0007669"/>
    <property type="project" value="UniProtKB-KW"/>
</dbReference>
<evidence type="ECO:0000313" key="16">
    <source>
        <dbReference type="Proteomes" id="UP000078162"/>
    </source>
</evidence>
<keyword evidence="10 14" id="KW-1133">Transmembrane helix</keyword>
<dbReference type="Proteomes" id="UP000078162">
    <property type="component" value="Chromosome"/>
</dbReference>
<proteinExistence type="inferred from homology"/>
<dbReference type="PANTHER" id="PTHR42770:SF4">
    <property type="entry name" value="ARGININE_ORNITHINE ANTIPORTER-RELATED"/>
    <property type="match status" value="1"/>
</dbReference>
<evidence type="ECO:0000256" key="8">
    <source>
        <dbReference type="ARBA" id="ARBA00022692"/>
    </source>
</evidence>
<feature type="transmembrane region" description="Helical" evidence="14">
    <location>
        <begin position="89"/>
        <end position="111"/>
    </location>
</feature>
<dbReference type="PIRSF" id="PIRSF006060">
    <property type="entry name" value="AA_transporter"/>
    <property type="match status" value="1"/>
</dbReference>
<evidence type="ECO:0000256" key="9">
    <source>
        <dbReference type="ARBA" id="ARBA00022970"/>
    </source>
</evidence>
<evidence type="ECO:0000256" key="5">
    <source>
        <dbReference type="ARBA" id="ARBA00022449"/>
    </source>
</evidence>
<feature type="transmembrane region" description="Helical" evidence="14">
    <location>
        <begin position="37"/>
        <end position="61"/>
    </location>
</feature>
<keyword evidence="5" id="KW-0050">Antiport</keyword>
<dbReference type="KEGG" id="csaz:Cs308_0653"/>
<evidence type="ECO:0000256" key="10">
    <source>
        <dbReference type="ARBA" id="ARBA00022989"/>
    </source>
</evidence>
<dbReference type="Gene3D" id="1.20.1740.10">
    <property type="entry name" value="Amino acid/polyamine transporter I"/>
    <property type="match status" value="1"/>
</dbReference>
<feature type="transmembrane region" description="Helical" evidence="14">
    <location>
        <begin position="211"/>
        <end position="230"/>
    </location>
</feature>
<feature type="transmembrane region" description="Helical" evidence="14">
    <location>
        <begin position="131"/>
        <end position="149"/>
    </location>
</feature>
<feature type="transmembrane region" description="Helical" evidence="14">
    <location>
        <begin position="292"/>
        <end position="320"/>
    </location>
</feature>
<evidence type="ECO:0000256" key="7">
    <source>
        <dbReference type="ARBA" id="ARBA00022519"/>
    </source>
</evidence>
<evidence type="ECO:0000256" key="12">
    <source>
        <dbReference type="ARBA" id="ARBA00023136"/>
    </source>
</evidence>
<organism evidence="15 16">
    <name type="scientific">Candidatus Chlamydia sanziniae</name>
    <dbReference type="NCBI Taxonomy" id="1806891"/>
    <lineage>
        <taxon>Bacteria</taxon>
        <taxon>Pseudomonadati</taxon>
        <taxon>Chlamydiota</taxon>
        <taxon>Chlamydiia</taxon>
        <taxon>Chlamydiales</taxon>
        <taxon>Chlamydiaceae</taxon>
        <taxon>Chlamydia/Chlamydophila group</taxon>
        <taxon>Chlamydia</taxon>
    </lineage>
</organism>
<evidence type="ECO:0000256" key="6">
    <source>
        <dbReference type="ARBA" id="ARBA00022475"/>
    </source>
</evidence>
<sequence>MTIRETKTKKPLGTIALAGMVISSMLGGGIFSLPQNMAATAGVGAVFCSWLLTGIGIFFIANTFKILSQVRPDLKAGIYMYSREGFGPYIGFTIGWGYWLCQIFGNVGYAVITMDALNYFFPPYFKGGNTIPAIIGGSLLIWIFNFVVLKGIRQASVINIIGTIGKLVPLLIFIVITAFFFKLTIFKTDIWGTTITNTQLPLGSISSQIKGTMLVTLWAFIGIEGAVVMSGRAKSASAVGRATILGFLGCLTTYILLSILPFGSMFQYQLNTIPNPSTAGVLQSLVGNWGSVLMNVGLLIAVLSSWLSWTIIVAEIPYFAAKNGTFPEIFTMENAAQSPSASLYITSTLMQLVMFLVYFSSNAWNTMLSITGVMILPAYLASTAFLFKFSKSKNYPKKSPVKPFLAMGTGLLGAIYSLWLIYAGGLRYMFMAIILLALGIPFYIDAGKKRKNAKIFFTKKEIIKMSMITILAFIAIFLFSSGKITF</sequence>
<evidence type="ECO:0000256" key="13">
    <source>
        <dbReference type="ARBA" id="ARBA00025305"/>
    </source>
</evidence>
<feature type="transmembrane region" description="Helical" evidence="14">
    <location>
        <begin position="367"/>
        <end position="389"/>
    </location>
</feature>
<comment type="function">
    <text evidence="13">Catalyzes the exchange of L-arginine for agmatine. The arginine uptake by the bacterium in the macrophage may be a virulence factor against the host innate immune response.</text>
</comment>
<dbReference type="InterPro" id="IPR004754">
    <property type="entry name" value="Amino_acid_antiprt"/>
</dbReference>
<evidence type="ECO:0000256" key="3">
    <source>
        <dbReference type="ARBA" id="ARBA00021069"/>
    </source>
</evidence>
<dbReference type="PATRIC" id="fig|1806891.3.peg.643"/>
<dbReference type="InterPro" id="IPR050367">
    <property type="entry name" value="APC_superfamily"/>
</dbReference>
<dbReference type="NCBIfam" id="TIGR00905">
    <property type="entry name" value="2A0302"/>
    <property type="match status" value="1"/>
</dbReference>
<dbReference type="OrthoDB" id="178667at2"/>
<comment type="subcellular location">
    <subcellularLocation>
        <location evidence="1">Cell inner membrane</location>
        <topology evidence="1">Multi-pass membrane protein</topology>
    </subcellularLocation>
</comment>
<feature type="transmembrane region" description="Helical" evidence="14">
    <location>
        <begin position="341"/>
        <end position="361"/>
    </location>
</feature>
<feature type="transmembrane region" description="Helical" evidence="14">
    <location>
        <begin position="242"/>
        <end position="262"/>
    </location>
</feature>
<keyword evidence="7" id="KW-0997">Cell inner membrane</keyword>
<keyword evidence="11" id="KW-0843">Virulence</keyword>
<keyword evidence="8 14" id="KW-0812">Transmembrane</keyword>
<dbReference type="AlphaFoldDB" id="A0A1A9HXJ9"/>
<evidence type="ECO:0000256" key="1">
    <source>
        <dbReference type="ARBA" id="ARBA00004429"/>
    </source>
</evidence>
<feature type="transmembrane region" description="Helical" evidence="14">
    <location>
        <begin position="465"/>
        <end position="484"/>
    </location>
</feature>
<accession>A0A1A9HXJ9</accession>
<feature type="transmembrane region" description="Helical" evidence="14">
    <location>
        <begin position="156"/>
        <end position="181"/>
    </location>
</feature>
<dbReference type="RefSeq" id="WP_066482466.1">
    <property type="nucleotide sequence ID" value="NZ_CP014639.1"/>
</dbReference>
<keyword evidence="9" id="KW-0029">Amino-acid transport</keyword>
<name>A0A1A9HXJ9_9CHLA</name>
<feature type="transmembrane region" description="Helical" evidence="14">
    <location>
        <begin position="428"/>
        <end position="444"/>
    </location>
</feature>
<protein>
    <recommendedName>
        <fullName evidence="3">Arginine/agmatine antiporter</fullName>
    </recommendedName>
</protein>
<dbReference type="Pfam" id="PF13520">
    <property type="entry name" value="AA_permease_2"/>
    <property type="match status" value="1"/>
</dbReference>
<keyword evidence="16" id="KW-1185">Reference proteome</keyword>
<comment type="similarity">
    <text evidence="2">Belongs to the amino acid-polyamine-organocation (APC) superfamily. Basic amino acid/polyamine antiporter (APA) (TC 2.A.3.2) family.</text>
</comment>
<evidence type="ECO:0000313" key="15">
    <source>
        <dbReference type="EMBL" id="ANH78823.1"/>
    </source>
</evidence>
<evidence type="ECO:0000256" key="11">
    <source>
        <dbReference type="ARBA" id="ARBA00023026"/>
    </source>
</evidence>
<gene>
    <name evidence="15" type="ORF">Cs308_0653</name>
</gene>
<evidence type="ECO:0000256" key="2">
    <source>
        <dbReference type="ARBA" id="ARBA00008220"/>
    </source>
</evidence>
<keyword evidence="4" id="KW-0813">Transport</keyword>
<dbReference type="PANTHER" id="PTHR42770">
    <property type="entry name" value="AMINO ACID TRANSPORTER-RELATED"/>
    <property type="match status" value="1"/>
</dbReference>
<evidence type="ECO:0000256" key="14">
    <source>
        <dbReference type="SAM" id="Phobius"/>
    </source>
</evidence>